<comment type="subcellular location">
    <subcellularLocation>
        <location evidence="1">Cell inner membrane</location>
    </subcellularLocation>
    <subcellularLocation>
        <location evidence="2">Cell membrane</location>
        <topology evidence="2">Multi-pass membrane protein</topology>
    </subcellularLocation>
</comment>
<dbReference type="InterPro" id="IPR033479">
    <property type="entry name" value="dCache_1"/>
</dbReference>
<keyword evidence="6" id="KW-1133">Transmembrane helix</keyword>
<dbReference type="GO" id="GO:0006935">
    <property type="term" value="P:chemotaxis"/>
    <property type="evidence" value="ECO:0007669"/>
    <property type="project" value="UniProtKB-KW"/>
</dbReference>
<dbReference type="PROSITE" id="PS50111">
    <property type="entry name" value="CHEMOTAXIS_TRANSDUC_2"/>
    <property type="match status" value="1"/>
</dbReference>
<dbReference type="OrthoDB" id="2489132at2"/>
<dbReference type="Gene3D" id="1.10.287.950">
    <property type="entry name" value="Methyl-accepting chemotaxis protein"/>
    <property type="match status" value="1"/>
</dbReference>
<evidence type="ECO:0000256" key="8">
    <source>
        <dbReference type="ARBA" id="ARBA00023224"/>
    </source>
</evidence>
<accession>A0A2T3MVU9</accession>
<name>A0A2T3MVU9_9GAMM</name>
<comment type="caution">
    <text evidence="13">The sequence shown here is derived from an EMBL/GenBank/DDBJ whole genome shotgun (WGS) entry which is preliminary data.</text>
</comment>
<dbReference type="InterPro" id="IPR003660">
    <property type="entry name" value="HAMP_dom"/>
</dbReference>
<dbReference type="EMBL" id="PYMC01000011">
    <property type="protein sequence ID" value="PSW04060.1"/>
    <property type="molecule type" value="Genomic_DNA"/>
</dbReference>
<evidence type="ECO:0000256" key="2">
    <source>
        <dbReference type="ARBA" id="ARBA00004651"/>
    </source>
</evidence>
<evidence type="ECO:0000256" key="9">
    <source>
        <dbReference type="ARBA" id="ARBA00029447"/>
    </source>
</evidence>
<evidence type="ECO:0000256" key="7">
    <source>
        <dbReference type="ARBA" id="ARBA00023136"/>
    </source>
</evidence>
<evidence type="ECO:0000313" key="13">
    <source>
        <dbReference type="EMBL" id="PSW04060.1"/>
    </source>
</evidence>
<evidence type="ECO:0000256" key="6">
    <source>
        <dbReference type="ARBA" id="ARBA00022989"/>
    </source>
</evidence>
<keyword evidence="4" id="KW-0145">Chemotaxis</keyword>
<dbReference type="CDD" id="cd06225">
    <property type="entry name" value="HAMP"/>
    <property type="match status" value="1"/>
</dbReference>
<dbReference type="InterPro" id="IPR004089">
    <property type="entry name" value="MCPsignal_dom"/>
</dbReference>
<organism evidence="13 14">
    <name type="scientific">Photobacterium lipolyticum</name>
    <dbReference type="NCBI Taxonomy" id="266810"/>
    <lineage>
        <taxon>Bacteria</taxon>
        <taxon>Pseudomonadati</taxon>
        <taxon>Pseudomonadota</taxon>
        <taxon>Gammaproteobacteria</taxon>
        <taxon>Vibrionales</taxon>
        <taxon>Vibrionaceae</taxon>
        <taxon>Photobacterium</taxon>
    </lineage>
</organism>
<evidence type="ECO:0000313" key="14">
    <source>
        <dbReference type="Proteomes" id="UP000240904"/>
    </source>
</evidence>
<evidence type="ECO:0000256" key="5">
    <source>
        <dbReference type="ARBA" id="ARBA00022692"/>
    </source>
</evidence>
<comment type="similarity">
    <text evidence="9">Belongs to the methyl-accepting chemotaxis (MCP) protein family.</text>
</comment>
<dbReference type="Pfam" id="PF00672">
    <property type="entry name" value="HAMP"/>
    <property type="match status" value="1"/>
</dbReference>
<dbReference type="PANTHER" id="PTHR32089:SF117">
    <property type="entry name" value="METHYL ACCEPTING SENSORY TRANSDUCER WITH CACHE_1 SMALL MOLECULE BINDING DOMAIN"/>
    <property type="match status" value="1"/>
</dbReference>
<dbReference type="CDD" id="cd18773">
    <property type="entry name" value="PDC1_HK_sensor"/>
    <property type="match status" value="1"/>
</dbReference>
<dbReference type="PROSITE" id="PS50885">
    <property type="entry name" value="HAMP"/>
    <property type="match status" value="1"/>
</dbReference>
<dbReference type="Pfam" id="PF02743">
    <property type="entry name" value="dCache_1"/>
    <property type="match status" value="1"/>
</dbReference>
<feature type="domain" description="HAMP" evidence="12">
    <location>
        <begin position="297"/>
        <end position="351"/>
    </location>
</feature>
<keyword evidence="14" id="KW-1185">Reference proteome</keyword>
<dbReference type="CDD" id="cd11386">
    <property type="entry name" value="MCP_signal"/>
    <property type="match status" value="1"/>
</dbReference>
<dbReference type="SMART" id="SM00283">
    <property type="entry name" value="MA"/>
    <property type="match status" value="1"/>
</dbReference>
<keyword evidence="3" id="KW-1003">Cell membrane</keyword>
<reference evidence="13 14" key="1">
    <citation type="submission" date="2018-03" db="EMBL/GenBank/DDBJ databases">
        <title>Whole genome sequencing of Histamine producing bacteria.</title>
        <authorList>
            <person name="Butler K."/>
        </authorList>
    </citation>
    <scope>NUCLEOTIDE SEQUENCE [LARGE SCALE GENOMIC DNA]</scope>
    <source>
        <strain evidence="13 14">DSM 16190</strain>
    </source>
</reference>
<feature type="domain" description="Methyl-accepting transducer" evidence="11">
    <location>
        <begin position="356"/>
        <end position="592"/>
    </location>
</feature>
<dbReference type="Pfam" id="PF00015">
    <property type="entry name" value="MCPsignal"/>
    <property type="match status" value="1"/>
</dbReference>
<dbReference type="Proteomes" id="UP000240904">
    <property type="component" value="Unassembled WGS sequence"/>
</dbReference>
<dbReference type="SUPFAM" id="SSF58104">
    <property type="entry name" value="Methyl-accepting chemotaxis protein (MCP) signaling domain"/>
    <property type="match status" value="1"/>
</dbReference>
<dbReference type="GO" id="GO:0005886">
    <property type="term" value="C:plasma membrane"/>
    <property type="evidence" value="ECO:0007669"/>
    <property type="project" value="UniProtKB-SubCell"/>
</dbReference>
<dbReference type="GO" id="GO:0007165">
    <property type="term" value="P:signal transduction"/>
    <property type="evidence" value="ECO:0007669"/>
    <property type="project" value="UniProtKB-KW"/>
</dbReference>
<evidence type="ECO:0000256" key="4">
    <source>
        <dbReference type="ARBA" id="ARBA00022500"/>
    </source>
</evidence>
<dbReference type="SUPFAM" id="SSF103190">
    <property type="entry name" value="Sensory domain-like"/>
    <property type="match status" value="1"/>
</dbReference>
<evidence type="ECO:0000259" key="12">
    <source>
        <dbReference type="PROSITE" id="PS50885"/>
    </source>
</evidence>
<dbReference type="RefSeq" id="WP_107284231.1">
    <property type="nucleotide sequence ID" value="NZ_PYMC01000011.1"/>
</dbReference>
<sequence length="628" mass="68454">MKFREFTLNTKLSLLLILIVLTVTTTLSLQAASTLKKHTTDEAHAMMDNISRVAALNLSVWMDDRINTLKNLSKPLDKASHLDALQQAQRSLALDDAYYADAQGYYIRSFPSRVKQGYDARIRPWYQQAITTDRLVISKPLIGKNSGIMKFILSMPTTIDGVPGVVGAAITTDYLVDALQQFKLNASSHVFLIHQDGTIIAHDDPKLVLSPASELDSQLLPATIVRAAQHDELLNITFNGQKHLLSLTKVNNSEWYLAISQNDELTFTAYRSLLKEQAVIASGLTLVAVLMVTLLIKIMLKGLVQLTNALKNISHGDGDLTVRLPVESSDEVGQLADAFNHFVSKLQTMMSDTNTISVSLSEQAANTSALSEAQNQKVHEQYQQISCVATAVNQMAAATQSIASNAEATARQTHQASEISDAGYRQVLKSQSAITHLADEIENTGTTINQLNSQAQNISAILSTIRSIAEQTNLLALNAAIEAARAGEQGRGFAVVADEVRVLSQRTHSSTQEIQSMIEDLQSTTSLAVKYMADSQGIAKISVIESETACNSLLQITNTVSSITDIATQTASAAEEQSLVTEEITRNTEALERVANQIAQDTESGHQQAEALRHLAEELNLEVNQYKI</sequence>
<dbReference type="PANTHER" id="PTHR32089">
    <property type="entry name" value="METHYL-ACCEPTING CHEMOTAXIS PROTEIN MCPB"/>
    <property type="match status" value="1"/>
</dbReference>
<keyword evidence="8 10" id="KW-0807">Transducer</keyword>
<protein>
    <submittedName>
        <fullName evidence="13">Methyl-accepting chemotaxis protein</fullName>
    </submittedName>
</protein>
<gene>
    <name evidence="13" type="ORF">C9I89_15500</name>
</gene>
<evidence type="ECO:0000256" key="10">
    <source>
        <dbReference type="PROSITE-ProRule" id="PRU00284"/>
    </source>
</evidence>
<proteinExistence type="inferred from homology"/>
<dbReference type="CDD" id="cd12912">
    <property type="entry name" value="PDC2_MCP_like"/>
    <property type="match status" value="1"/>
</dbReference>
<evidence type="ECO:0000259" key="11">
    <source>
        <dbReference type="PROSITE" id="PS50111"/>
    </source>
</evidence>
<dbReference type="SMART" id="SM00304">
    <property type="entry name" value="HAMP"/>
    <property type="match status" value="1"/>
</dbReference>
<keyword evidence="5" id="KW-0812">Transmembrane</keyword>
<dbReference type="InterPro" id="IPR029151">
    <property type="entry name" value="Sensor-like_sf"/>
</dbReference>
<evidence type="ECO:0000256" key="1">
    <source>
        <dbReference type="ARBA" id="ARBA00004533"/>
    </source>
</evidence>
<dbReference type="AlphaFoldDB" id="A0A2T3MVU9"/>
<evidence type="ECO:0000256" key="3">
    <source>
        <dbReference type="ARBA" id="ARBA00022475"/>
    </source>
</evidence>
<dbReference type="FunFam" id="1.10.287.950:FF:000001">
    <property type="entry name" value="Methyl-accepting chemotaxis sensory transducer"/>
    <property type="match status" value="1"/>
</dbReference>
<dbReference type="Gene3D" id="3.30.450.20">
    <property type="entry name" value="PAS domain"/>
    <property type="match status" value="2"/>
</dbReference>
<keyword evidence="7" id="KW-0472">Membrane</keyword>